<feature type="coiled-coil region" evidence="1">
    <location>
        <begin position="314"/>
        <end position="374"/>
    </location>
</feature>
<sequence length="496" mass="56731">MNQTLLDDYRSVSLTNQEYRNNRDRWEFLLYSYVGGEEYRRQSYLTKYQLETAQEYQQRLNTTPLDNHCQSVIGVYISYLFRENAEREFGMWNGQPDVDSFLDDCDYEGRDLDTFMKEVSIWSSVFGHTWILMTKPFTGAGTLGEEQSMGIRPYVNILTPLAVMDWKWTRTLSGSYELTYFKYIEEIVDRSTTIREWTKDLINTWVMDDDKKEANLVTQEINQLGVIPAVLSYNKRSIVKGIGVSDVSDIADIQRMIYNLNSEIEQSHRLDGHPSLVVTPETQYGSGAGAIIVMPDTLDPGLKPYVLEHGGGNVQSLHATIEQLVKSIDRLSNTGGVRGTEVRTLSGVAMEVEFSLLNARLAEKADNLELAEEQLWTLYGLYQGREWEGEITYPGTFNIRDKQREFAQLVQAKSAATDPRVLQVIDHEIIELLGEDADLIMPEMVTLQDGQEVPYDSAEPFEEPEELYNPSTGEQGWVIDFTSKREAMLNGWIEVE</sequence>
<protein>
    <recommendedName>
        <fullName evidence="3">Portal protein</fullName>
    </recommendedName>
</protein>
<dbReference type="EMBL" id="LR796596">
    <property type="protein sequence ID" value="CAB4153870.1"/>
    <property type="molecule type" value="Genomic_DNA"/>
</dbReference>
<accession>A0A6J5N9R2</accession>
<proteinExistence type="predicted"/>
<keyword evidence="1" id="KW-0175">Coiled coil</keyword>
<evidence type="ECO:0000256" key="1">
    <source>
        <dbReference type="SAM" id="Coils"/>
    </source>
</evidence>
<organism evidence="2">
    <name type="scientific">uncultured Caudovirales phage</name>
    <dbReference type="NCBI Taxonomy" id="2100421"/>
    <lineage>
        <taxon>Viruses</taxon>
        <taxon>Duplodnaviria</taxon>
        <taxon>Heunggongvirae</taxon>
        <taxon>Uroviricota</taxon>
        <taxon>Caudoviricetes</taxon>
        <taxon>Peduoviridae</taxon>
        <taxon>Maltschvirus</taxon>
        <taxon>Maltschvirus maltsch</taxon>
    </lineage>
</organism>
<name>A0A6J5N9R2_9CAUD</name>
<evidence type="ECO:0008006" key="3">
    <source>
        <dbReference type="Google" id="ProtNLM"/>
    </source>
</evidence>
<evidence type="ECO:0000313" key="2">
    <source>
        <dbReference type="EMBL" id="CAB4153870.1"/>
    </source>
</evidence>
<reference evidence="2" key="1">
    <citation type="submission" date="2020-04" db="EMBL/GenBank/DDBJ databases">
        <authorList>
            <person name="Chiriac C."/>
            <person name="Salcher M."/>
            <person name="Ghai R."/>
            <person name="Kavagutti S V."/>
        </authorList>
    </citation>
    <scope>NUCLEOTIDE SEQUENCE</scope>
</reference>
<gene>
    <name evidence="2" type="ORF">UFOVP635_35</name>
</gene>